<evidence type="ECO:0000313" key="4">
    <source>
        <dbReference type="Proteomes" id="UP001484097"/>
    </source>
</evidence>
<accession>A0ABV0IDP8</accession>
<proteinExistence type="predicted"/>
<evidence type="ECO:0000313" key="3">
    <source>
        <dbReference type="EMBL" id="MEO9246286.1"/>
    </source>
</evidence>
<name>A0ABV0IDP8_9MICC</name>
<gene>
    <name evidence="3" type="ORF">ABDK96_01150</name>
</gene>
<dbReference type="InterPro" id="IPR003870">
    <property type="entry name" value="DUF222"/>
</dbReference>
<dbReference type="Proteomes" id="UP001484097">
    <property type="component" value="Unassembled WGS sequence"/>
</dbReference>
<reference evidence="3 4" key="1">
    <citation type="submission" date="2024-05" db="EMBL/GenBank/DDBJ databases">
        <authorList>
            <person name="Yi C."/>
        </authorList>
    </citation>
    <scope>NUCLEOTIDE SEQUENCE [LARGE SCALE GENOMIC DNA]</scope>
    <source>
        <strain evidence="3 4">XS13</strain>
    </source>
</reference>
<dbReference type="Pfam" id="PF02720">
    <property type="entry name" value="DUF222"/>
    <property type="match status" value="1"/>
</dbReference>
<protein>
    <submittedName>
        <fullName evidence="3">DUF222 domain-containing protein</fullName>
    </submittedName>
</protein>
<dbReference type="InterPro" id="IPR003615">
    <property type="entry name" value="HNH_nuc"/>
</dbReference>
<dbReference type="EMBL" id="JBDXMX010000001">
    <property type="protein sequence ID" value="MEO9246286.1"/>
    <property type="molecule type" value="Genomic_DNA"/>
</dbReference>
<feature type="domain" description="HNH nuclease" evidence="2">
    <location>
        <begin position="455"/>
        <end position="507"/>
    </location>
</feature>
<dbReference type="RefSeq" id="WP_347918251.1">
    <property type="nucleotide sequence ID" value="NZ_JBDXMX010000001.1"/>
</dbReference>
<feature type="region of interest" description="Disordered" evidence="1">
    <location>
        <begin position="308"/>
        <end position="337"/>
    </location>
</feature>
<evidence type="ECO:0000259" key="2">
    <source>
        <dbReference type="SMART" id="SM00507"/>
    </source>
</evidence>
<dbReference type="CDD" id="cd00085">
    <property type="entry name" value="HNHc"/>
    <property type="match status" value="1"/>
</dbReference>
<comment type="caution">
    <text evidence="3">The sequence shown here is derived from an EMBL/GenBank/DDBJ whole genome shotgun (WGS) entry which is preliminary data.</text>
</comment>
<keyword evidence="4" id="KW-1185">Reference proteome</keyword>
<dbReference type="SMART" id="SM00507">
    <property type="entry name" value="HNHc"/>
    <property type="match status" value="1"/>
</dbReference>
<evidence type="ECO:0000256" key="1">
    <source>
        <dbReference type="SAM" id="MobiDB-lite"/>
    </source>
</evidence>
<organism evidence="3 4">
    <name type="scientific">Citricoccus nitrophenolicus</name>
    <dbReference type="NCBI Taxonomy" id="863575"/>
    <lineage>
        <taxon>Bacteria</taxon>
        <taxon>Bacillati</taxon>
        <taxon>Actinomycetota</taxon>
        <taxon>Actinomycetes</taxon>
        <taxon>Micrococcales</taxon>
        <taxon>Micrococcaceae</taxon>
        <taxon>Citricoccus</taxon>
    </lineage>
</organism>
<dbReference type="Gene3D" id="1.10.30.50">
    <property type="match status" value="1"/>
</dbReference>
<sequence length="552" mass="60047">MTESIPHDVGALATPDLLAWSLELAAELTVRLSTPAFLDDLPRFQYGTQHDRSAEWGLYADDGTGHVEEEADCAGEAGVRRGVLPEITTAVERLSRTLDASQTALAGHIDRIFEMPDLRREVLGIPPGKSAFRHAQDYLREHLHIDRREAKRRVERAGNIMPTRTVDQTQTVPPRLPVLAESVHHAGMDASAADLIATTLNTARREAALADAPPELVDEQLLAGERLLVANAQDVDPETLSKICGHWRQRFDALVTPDGREPTEAELNAAQGLFYRGRKRGHLNGLHRWEILAADEQHEILQTVAAAASNPRAPGPECVASGSADSTAARADPEAADPDAAELTVLDPRSTGQRQLDGLVSALTGALALADLSDLPSSGGSRPQVLVTIDHDSLLDRVHQNRAADTVLSQAAYVGPIQPRLIRQWACDADLIPMVLGGDGQVLDIGRAQRLFPRRLRQALVARDGGCAAPNCSIPAPWCEAHHIDHWEHGGPTSVENGVMLCSHHHHAVHADAWEISVRNGVPWFIPAPYIDPSRRARRNRYRRGGTADPPD</sequence>